<keyword evidence="11" id="KW-1185">Reference proteome</keyword>
<feature type="transmembrane region" description="Helical" evidence="8">
    <location>
        <begin position="128"/>
        <end position="145"/>
    </location>
</feature>
<evidence type="ECO:0000256" key="3">
    <source>
        <dbReference type="ARBA" id="ARBA00022448"/>
    </source>
</evidence>
<keyword evidence="6 8" id="KW-1133">Transmembrane helix</keyword>
<evidence type="ECO:0000313" key="10">
    <source>
        <dbReference type="EMBL" id="MBK3518638.1"/>
    </source>
</evidence>
<evidence type="ECO:0000256" key="5">
    <source>
        <dbReference type="ARBA" id="ARBA00022692"/>
    </source>
</evidence>
<dbReference type="SUPFAM" id="SSF103481">
    <property type="entry name" value="Multidrug resistance efflux transporter EmrE"/>
    <property type="match status" value="2"/>
</dbReference>
<evidence type="ECO:0000256" key="6">
    <source>
        <dbReference type="ARBA" id="ARBA00022989"/>
    </source>
</evidence>
<feature type="domain" description="EamA" evidence="9">
    <location>
        <begin position="9"/>
        <end position="143"/>
    </location>
</feature>
<dbReference type="RefSeq" id="WP_200465864.1">
    <property type="nucleotide sequence ID" value="NZ_JAENRR010000038.1"/>
</dbReference>
<keyword evidence="3" id="KW-0813">Transport</keyword>
<evidence type="ECO:0000256" key="8">
    <source>
        <dbReference type="SAM" id="Phobius"/>
    </source>
</evidence>
<organism evidence="10 11">
    <name type="scientific">Carboxylicivirga marina</name>
    <dbReference type="NCBI Taxonomy" id="2800988"/>
    <lineage>
        <taxon>Bacteria</taxon>
        <taxon>Pseudomonadati</taxon>
        <taxon>Bacteroidota</taxon>
        <taxon>Bacteroidia</taxon>
        <taxon>Marinilabiliales</taxon>
        <taxon>Marinilabiliaceae</taxon>
        <taxon>Carboxylicivirga</taxon>
    </lineage>
</organism>
<name>A0ABS1HMY4_9BACT</name>
<comment type="subcellular location">
    <subcellularLocation>
        <location evidence="1">Cell membrane</location>
        <topology evidence="1">Multi-pass membrane protein</topology>
    </subcellularLocation>
</comment>
<comment type="similarity">
    <text evidence="2">Belongs to the EamA transporter family.</text>
</comment>
<protein>
    <submittedName>
        <fullName evidence="10">EamA family transporter RarD</fullName>
    </submittedName>
</protein>
<keyword evidence="7 8" id="KW-0472">Membrane</keyword>
<feature type="transmembrane region" description="Helical" evidence="8">
    <location>
        <begin position="104"/>
        <end position="121"/>
    </location>
</feature>
<proteinExistence type="inferred from homology"/>
<feature type="transmembrane region" description="Helical" evidence="8">
    <location>
        <begin position="211"/>
        <end position="230"/>
    </location>
</feature>
<dbReference type="InterPro" id="IPR037185">
    <property type="entry name" value="EmrE-like"/>
</dbReference>
<evidence type="ECO:0000256" key="2">
    <source>
        <dbReference type="ARBA" id="ARBA00007362"/>
    </source>
</evidence>
<dbReference type="InterPro" id="IPR000620">
    <property type="entry name" value="EamA_dom"/>
</dbReference>
<evidence type="ECO:0000256" key="4">
    <source>
        <dbReference type="ARBA" id="ARBA00022475"/>
    </source>
</evidence>
<sequence length="296" mass="33225">MASQQEQTSGYLYTFMAFLTWGLFPIYWKMLSHIDAMEVLAHRIFWSLIFVLLLLFWKKKLHLTPIFKNKKALSTLIITGILIGANWGIFIYAVNAGHIIEASLGYYITPLLNVGLGMLFLNERLNKVQFVALILAAAAVLYLTIDFGRFPWISILLASSFAIYGLLKKLSGVEALPSLAIETLVLAPLALAFIIYKMAQGTGALFAENRTIDFLLIMAGVVTTMPLYWFGIGAKRISLTSVGFMQYIGPTIMLFLGIFMYHEGFPQEKQIAFAAIWVALALYSYSVVTGYRRRKA</sequence>
<feature type="transmembrane region" description="Helical" evidence="8">
    <location>
        <begin position="40"/>
        <end position="57"/>
    </location>
</feature>
<dbReference type="Pfam" id="PF00892">
    <property type="entry name" value="EamA"/>
    <property type="match status" value="1"/>
</dbReference>
<gene>
    <name evidence="10" type="primary">rarD</name>
    <name evidence="10" type="ORF">JIV24_14930</name>
</gene>
<dbReference type="InterPro" id="IPR004626">
    <property type="entry name" value="RarD"/>
</dbReference>
<evidence type="ECO:0000256" key="7">
    <source>
        <dbReference type="ARBA" id="ARBA00023136"/>
    </source>
</evidence>
<dbReference type="EMBL" id="JAENRR010000038">
    <property type="protein sequence ID" value="MBK3518638.1"/>
    <property type="molecule type" value="Genomic_DNA"/>
</dbReference>
<feature type="transmembrane region" description="Helical" evidence="8">
    <location>
        <begin position="151"/>
        <end position="167"/>
    </location>
</feature>
<keyword evidence="5 8" id="KW-0812">Transmembrane</keyword>
<feature type="transmembrane region" description="Helical" evidence="8">
    <location>
        <begin position="237"/>
        <end position="259"/>
    </location>
</feature>
<keyword evidence="4" id="KW-1003">Cell membrane</keyword>
<feature type="transmembrane region" description="Helical" evidence="8">
    <location>
        <begin position="271"/>
        <end position="291"/>
    </location>
</feature>
<evidence type="ECO:0000256" key="1">
    <source>
        <dbReference type="ARBA" id="ARBA00004651"/>
    </source>
</evidence>
<dbReference type="PANTHER" id="PTHR22911:SF137">
    <property type="entry name" value="SOLUTE CARRIER FAMILY 35 MEMBER G2-RELATED"/>
    <property type="match status" value="1"/>
</dbReference>
<feature type="transmembrane region" description="Helical" evidence="8">
    <location>
        <begin position="72"/>
        <end position="92"/>
    </location>
</feature>
<dbReference type="Proteomes" id="UP000605676">
    <property type="component" value="Unassembled WGS sequence"/>
</dbReference>
<feature type="transmembrane region" description="Helical" evidence="8">
    <location>
        <begin position="12"/>
        <end position="28"/>
    </location>
</feature>
<comment type="caution">
    <text evidence="10">The sequence shown here is derived from an EMBL/GenBank/DDBJ whole genome shotgun (WGS) entry which is preliminary data.</text>
</comment>
<evidence type="ECO:0000313" key="11">
    <source>
        <dbReference type="Proteomes" id="UP000605676"/>
    </source>
</evidence>
<accession>A0ABS1HMY4</accession>
<dbReference type="PANTHER" id="PTHR22911">
    <property type="entry name" value="ACYL-MALONYL CONDENSING ENZYME-RELATED"/>
    <property type="match status" value="1"/>
</dbReference>
<evidence type="ECO:0000259" key="9">
    <source>
        <dbReference type="Pfam" id="PF00892"/>
    </source>
</evidence>
<reference evidence="10 11" key="1">
    <citation type="submission" date="2021-01" db="EMBL/GenBank/DDBJ databases">
        <title>Carboxyliciviraga sp.nov., isolated from coastal sediments.</title>
        <authorList>
            <person name="Lu D."/>
            <person name="Zhang T."/>
        </authorList>
    </citation>
    <scope>NUCLEOTIDE SEQUENCE [LARGE SCALE GENOMIC DNA]</scope>
    <source>
        <strain evidence="10 11">N1Y132</strain>
    </source>
</reference>
<dbReference type="NCBIfam" id="TIGR00688">
    <property type="entry name" value="rarD"/>
    <property type="match status" value="1"/>
</dbReference>
<feature type="transmembrane region" description="Helical" evidence="8">
    <location>
        <begin position="179"/>
        <end position="199"/>
    </location>
</feature>